<accession>A0A6A5ZE52</accession>
<protein>
    <submittedName>
        <fullName evidence="5">Mss4-like protein</fullName>
    </submittedName>
</protein>
<dbReference type="EMBL" id="ML977320">
    <property type="protein sequence ID" value="KAF2116731.1"/>
    <property type="molecule type" value="Genomic_DNA"/>
</dbReference>
<dbReference type="Proteomes" id="UP000799770">
    <property type="component" value="Unassembled WGS sequence"/>
</dbReference>
<gene>
    <name evidence="5" type="ORF">BDV96DRAFT_645144</name>
</gene>
<evidence type="ECO:0000259" key="4">
    <source>
        <dbReference type="PROSITE" id="PS51891"/>
    </source>
</evidence>
<dbReference type="PANTHER" id="PTHR28620:SF1">
    <property type="entry name" value="CENP-V_GFA DOMAIN-CONTAINING PROTEIN"/>
    <property type="match status" value="1"/>
</dbReference>
<evidence type="ECO:0000256" key="2">
    <source>
        <dbReference type="ARBA" id="ARBA00022723"/>
    </source>
</evidence>
<dbReference type="SUPFAM" id="SSF51316">
    <property type="entry name" value="Mss4-like"/>
    <property type="match status" value="1"/>
</dbReference>
<dbReference type="InterPro" id="IPR011057">
    <property type="entry name" value="Mss4-like_sf"/>
</dbReference>
<dbReference type="PROSITE" id="PS51891">
    <property type="entry name" value="CENP_V_GFA"/>
    <property type="match status" value="1"/>
</dbReference>
<evidence type="ECO:0000313" key="6">
    <source>
        <dbReference type="Proteomes" id="UP000799770"/>
    </source>
</evidence>
<dbReference type="InterPro" id="IPR006913">
    <property type="entry name" value="CENP-V/GFA"/>
</dbReference>
<reference evidence="5" key="1">
    <citation type="journal article" date="2020" name="Stud. Mycol.">
        <title>101 Dothideomycetes genomes: a test case for predicting lifestyles and emergence of pathogens.</title>
        <authorList>
            <person name="Haridas S."/>
            <person name="Albert R."/>
            <person name="Binder M."/>
            <person name="Bloem J."/>
            <person name="Labutti K."/>
            <person name="Salamov A."/>
            <person name="Andreopoulos B."/>
            <person name="Baker S."/>
            <person name="Barry K."/>
            <person name="Bills G."/>
            <person name="Bluhm B."/>
            <person name="Cannon C."/>
            <person name="Castanera R."/>
            <person name="Culley D."/>
            <person name="Daum C."/>
            <person name="Ezra D."/>
            <person name="Gonzalez J."/>
            <person name="Henrissat B."/>
            <person name="Kuo A."/>
            <person name="Liang C."/>
            <person name="Lipzen A."/>
            <person name="Lutzoni F."/>
            <person name="Magnuson J."/>
            <person name="Mondo S."/>
            <person name="Nolan M."/>
            <person name="Ohm R."/>
            <person name="Pangilinan J."/>
            <person name="Park H.-J."/>
            <person name="Ramirez L."/>
            <person name="Alfaro M."/>
            <person name="Sun H."/>
            <person name="Tritt A."/>
            <person name="Yoshinaga Y."/>
            <person name="Zwiers L.-H."/>
            <person name="Turgeon B."/>
            <person name="Goodwin S."/>
            <person name="Spatafora J."/>
            <person name="Crous P."/>
            <person name="Grigoriev I."/>
        </authorList>
    </citation>
    <scope>NUCLEOTIDE SEQUENCE</scope>
    <source>
        <strain evidence="5">CBS 627.86</strain>
    </source>
</reference>
<keyword evidence="2" id="KW-0479">Metal-binding</keyword>
<evidence type="ECO:0000256" key="1">
    <source>
        <dbReference type="ARBA" id="ARBA00005495"/>
    </source>
</evidence>
<keyword evidence="3" id="KW-0862">Zinc</keyword>
<dbReference type="GO" id="GO:0016846">
    <property type="term" value="F:carbon-sulfur lyase activity"/>
    <property type="evidence" value="ECO:0007669"/>
    <property type="project" value="InterPro"/>
</dbReference>
<feature type="domain" description="CENP-V/GFA" evidence="4">
    <location>
        <begin position="29"/>
        <end position="146"/>
    </location>
</feature>
<organism evidence="5 6">
    <name type="scientific">Lophiotrema nucula</name>
    <dbReference type="NCBI Taxonomy" id="690887"/>
    <lineage>
        <taxon>Eukaryota</taxon>
        <taxon>Fungi</taxon>
        <taxon>Dikarya</taxon>
        <taxon>Ascomycota</taxon>
        <taxon>Pezizomycotina</taxon>
        <taxon>Dothideomycetes</taxon>
        <taxon>Pleosporomycetidae</taxon>
        <taxon>Pleosporales</taxon>
        <taxon>Lophiotremataceae</taxon>
        <taxon>Lophiotrema</taxon>
    </lineage>
</organism>
<name>A0A6A5ZE52_9PLEO</name>
<dbReference type="Pfam" id="PF04828">
    <property type="entry name" value="GFA"/>
    <property type="match status" value="1"/>
</dbReference>
<dbReference type="OrthoDB" id="2993351at2759"/>
<evidence type="ECO:0000313" key="5">
    <source>
        <dbReference type="EMBL" id="KAF2116731.1"/>
    </source>
</evidence>
<sequence length="160" mass="18130">MTDSNQTPSNEENFMAALPKWDDNNIETYDANCHCGTVSYSVTLSPPLAEQKVVTCTCSICSRNGYLLVYPFRKHVEIKSGEDVLKSYSFGRKMNLHKFCTNCGSSVFFDPRMPEQGIEVDLLGVNVRMFKGVGQNVDKLNLIPFDGYNKWPFIESEHLK</sequence>
<dbReference type="GO" id="GO:0046872">
    <property type="term" value="F:metal ion binding"/>
    <property type="evidence" value="ECO:0007669"/>
    <property type="project" value="UniProtKB-KW"/>
</dbReference>
<keyword evidence="6" id="KW-1185">Reference proteome</keyword>
<evidence type="ECO:0000256" key="3">
    <source>
        <dbReference type="ARBA" id="ARBA00022833"/>
    </source>
</evidence>
<dbReference type="InterPro" id="IPR052355">
    <property type="entry name" value="CENP-V-like"/>
</dbReference>
<dbReference type="AlphaFoldDB" id="A0A6A5ZE52"/>
<dbReference type="PANTHER" id="PTHR28620">
    <property type="entry name" value="CENTROMERE PROTEIN V"/>
    <property type="match status" value="1"/>
</dbReference>
<proteinExistence type="inferred from homology"/>
<comment type="similarity">
    <text evidence="1">Belongs to the Gfa family.</text>
</comment>
<dbReference type="Gene3D" id="2.170.150.70">
    <property type="match status" value="1"/>
</dbReference>